<evidence type="ECO:0000259" key="1">
    <source>
        <dbReference type="Pfam" id="PF14393"/>
    </source>
</evidence>
<organism evidence="2 3">
    <name type="scientific">Lactiplantibacillus modestisalitolerans</name>
    <dbReference type="NCBI Taxonomy" id="1457219"/>
    <lineage>
        <taxon>Bacteria</taxon>
        <taxon>Bacillati</taxon>
        <taxon>Bacillota</taxon>
        <taxon>Bacilli</taxon>
        <taxon>Lactobacillales</taxon>
        <taxon>Lactobacillaceae</taxon>
        <taxon>Lactiplantibacillus</taxon>
    </lineage>
</organism>
<keyword evidence="3" id="KW-1185">Reference proteome</keyword>
<gene>
    <name evidence="2" type="ORF">ACFFLI_07840</name>
</gene>
<comment type="caution">
    <text evidence="2">The sequence shown here is derived from an EMBL/GenBank/DDBJ whole genome shotgun (WGS) entry which is preliminary data.</text>
</comment>
<feature type="domain" description="DUF4422" evidence="1">
    <location>
        <begin position="4"/>
        <end position="221"/>
    </location>
</feature>
<protein>
    <submittedName>
        <fullName evidence="2">DUF4422 domain-containing protein</fullName>
    </submittedName>
</protein>
<dbReference type="Pfam" id="PF14393">
    <property type="entry name" value="DUF4422"/>
    <property type="match status" value="1"/>
</dbReference>
<dbReference type="InterPro" id="IPR025536">
    <property type="entry name" value="DUF4422"/>
</dbReference>
<dbReference type="RefSeq" id="WP_137641495.1">
    <property type="nucleotide sequence ID" value="NZ_BJEA01000001.1"/>
</dbReference>
<sequence length="259" mass="30934">MKVKVLIAAHKKFPMPADKQLYLPILVGATQNFKPEIKYQRDDSGENISNKNPNYNELTAIYWAWKNMNNIDAIGLMHYRRVFCKGWGRGFRNVLNQRDIEKMLSGNDVLLPKKRYYIIETNYSHYIHAHNAEPLKVLEEVIKDTYPKYYDSFIRVMKKRSAHMFNMFIMKKAVFNQYSSWLFSVLFEVESKIDISEYSVQEKRVFGYLSELLMDVWIETNNIKYDTVRWKQLGRKHLIKKIVYLVYRKFKPGGTETHF</sequence>
<dbReference type="EMBL" id="JBHLZY010000020">
    <property type="protein sequence ID" value="MFB9769772.1"/>
    <property type="molecule type" value="Genomic_DNA"/>
</dbReference>
<evidence type="ECO:0000313" key="2">
    <source>
        <dbReference type="EMBL" id="MFB9769772.1"/>
    </source>
</evidence>
<evidence type="ECO:0000313" key="3">
    <source>
        <dbReference type="Proteomes" id="UP001589691"/>
    </source>
</evidence>
<accession>A0ABV5WUF1</accession>
<reference evidence="2 3" key="1">
    <citation type="submission" date="2024-09" db="EMBL/GenBank/DDBJ databases">
        <authorList>
            <person name="Sun Q."/>
            <person name="Mori K."/>
        </authorList>
    </citation>
    <scope>NUCLEOTIDE SEQUENCE [LARGE SCALE GENOMIC DNA]</scope>
    <source>
        <strain evidence="2 3">TBRC 4576</strain>
    </source>
</reference>
<name>A0ABV5WUF1_9LACO</name>
<dbReference type="Proteomes" id="UP001589691">
    <property type="component" value="Unassembled WGS sequence"/>
</dbReference>
<proteinExistence type="predicted"/>